<name>A0ABT7JHF6_9DEIO</name>
<feature type="non-terminal residue" evidence="1">
    <location>
        <position position="110"/>
    </location>
</feature>
<protein>
    <submittedName>
        <fullName evidence="1">PucR family transcriptional regulator</fullName>
    </submittedName>
</protein>
<proteinExistence type="predicted"/>
<reference evidence="1 2" key="1">
    <citation type="submission" date="2023-05" db="EMBL/GenBank/DDBJ databases">
        <authorList>
            <person name="Gao F."/>
        </authorList>
    </citation>
    <scope>NUCLEOTIDE SEQUENCE [LARGE SCALE GENOMIC DNA]</scope>
    <source>
        <strain evidence="1 2">MIMF12</strain>
    </source>
</reference>
<evidence type="ECO:0000313" key="1">
    <source>
        <dbReference type="EMBL" id="MDL2344496.1"/>
    </source>
</evidence>
<accession>A0ABT7JHF6</accession>
<comment type="caution">
    <text evidence="1">The sequence shown here is derived from an EMBL/GenBank/DDBJ whole genome shotgun (WGS) entry which is preliminary data.</text>
</comment>
<sequence>MGDTSPPLPDLLALPGIAALLVSLREAVGGPQPERELVTRLARLTGGRAEIRASWGDVVAAAGEAAWPEVTRRLSYGDASGERHVGSLTLAVPPEWAGLGPVAAEYALLA</sequence>
<dbReference type="EMBL" id="JASNGB010000086">
    <property type="protein sequence ID" value="MDL2344496.1"/>
    <property type="molecule type" value="Genomic_DNA"/>
</dbReference>
<organism evidence="1 2">
    <name type="scientific">Deinococcus rhizophilus</name>
    <dbReference type="NCBI Taxonomy" id="3049544"/>
    <lineage>
        <taxon>Bacteria</taxon>
        <taxon>Thermotogati</taxon>
        <taxon>Deinococcota</taxon>
        <taxon>Deinococci</taxon>
        <taxon>Deinococcales</taxon>
        <taxon>Deinococcaceae</taxon>
        <taxon>Deinococcus</taxon>
    </lineage>
</organism>
<dbReference type="Proteomes" id="UP001302059">
    <property type="component" value="Unassembled WGS sequence"/>
</dbReference>
<keyword evidence="2" id="KW-1185">Reference proteome</keyword>
<evidence type="ECO:0000313" key="2">
    <source>
        <dbReference type="Proteomes" id="UP001302059"/>
    </source>
</evidence>
<gene>
    <name evidence="1" type="ORF">QOL99_10050</name>
</gene>